<evidence type="ECO:0000313" key="15">
    <source>
        <dbReference type="Proteomes" id="UP000192042"/>
    </source>
</evidence>
<dbReference type="InterPro" id="IPR003758">
    <property type="entry name" value="LpxK"/>
</dbReference>
<sequence>MRWWLLWAGWLYGLAGRIRATSYRRGWLARRKLPVPVVSVGNLTVGGTGKTPFVIRLAEGLSREGKRVAILSRGYRRGGAAPRLIVSNGAKVLGTPDEAGDEPYLMARRCPTAVVAVGADRYALGRWVLDQFPVDYVLLDDGFQHLAVQRDVDLLLVDATDFEGLRAVFPAGRLREPIGAAARASMIVVTKADRPEQAAAIADLLQPIIPGVPIAQAVFRPETLVSVADGSPQPLDWCRGKTAVLCSGIADPAAFRALAIRLGMTPVEHMIYRDHHRYTREDVTDVRAKAAAAKTDLILTTEKDAGKLAPLLAPSDGGWWAVRLGTDIVAGERELRELIAKASAGGTGTAYA</sequence>
<keyword evidence="8 13" id="KW-0547">Nucleotide-binding</keyword>
<dbReference type="NCBIfam" id="TIGR00682">
    <property type="entry name" value="lpxK"/>
    <property type="match status" value="1"/>
</dbReference>
<dbReference type="EMBL" id="LT828648">
    <property type="protein sequence ID" value="SLM46182.1"/>
    <property type="molecule type" value="Genomic_DNA"/>
</dbReference>
<dbReference type="SUPFAM" id="SSF52540">
    <property type="entry name" value="P-loop containing nucleoside triphosphate hydrolases"/>
    <property type="match status" value="1"/>
</dbReference>
<keyword evidence="11 13" id="KW-0443">Lipid metabolism</keyword>
<dbReference type="GO" id="GO:0009245">
    <property type="term" value="P:lipid A biosynthetic process"/>
    <property type="evidence" value="ECO:0007669"/>
    <property type="project" value="UniProtKB-UniRule"/>
</dbReference>
<evidence type="ECO:0000256" key="8">
    <source>
        <dbReference type="ARBA" id="ARBA00022741"/>
    </source>
</evidence>
<accession>A0A1W1HZM8</accession>
<evidence type="ECO:0000256" key="12">
    <source>
        <dbReference type="ARBA" id="ARBA00029757"/>
    </source>
</evidence>
<dbReference type="EC" id="2.7.1.130" evidence="3 13"/>
<evidence type="ECO:0000256" key="9">
    <source>
        <dbReference type="ARBA" id="ARBA00022777"/>
    </source>
</evidence>
<dbReference type="KEGG" id="nja:NSJP_0010"/>
<dbReference type="Pfam" id="PF02606">
    <property type="entry name" value="LpxK"/>
    <property type="match status" value="1"/>
</dbReference>
<evidence type="ECO:0000256" key="10">
    <source>
        <dbReference type="ARBA" id="ARBA00022840"/>
    </source>
</evidence>
<evidence type="ECO:0000256" key="2">
    <source>
        <dbReference type="ARBA" id="ARBA00004870"/>
    </source>
</evidence>
<dbReference type="PANTHER" id="PTHR42724">
    <property type="entry name" value="TETRAACYLDISACCHARIDE 4'-KINASE"/>
    <property type="match status" value="1"/>
</dbReference>
<evidence type="ECO:0000256" key="4">
    <source>
        <dbReference type="ARBA" id="ARBA00016436"/>
    </source>
</evidence>
<evidence type="ECO:0000256" key="7">
    <source>
        <dbReference type="ARBA" id="ARBA00022679"/>
    </source>
</evidence>
<keyword evidence="10 13" id="KW-0067">ATP-binding</keyword>
<feature type="binding site" evidence="13">
    <location>
        <begin position="44"/>
        <end position="51"/>
    </location>
    <ligand>
        <name>ATP</name>
        <dbReference type="ChEBI" id="CHEBI:30616"/>
    </ligand>
</feature>
<dbReference type="STRING" id="1325564.NSJP_0010"/>
<dbReference type="GO" id="GO:0005524">
    <property type="term" value="F:ATP binding"/>
    <property type="evidence" value="ECO:0007669"/>
    <property type="project" value="UniProtKB-UniRule"/>
</dbReference>
<dbReference type="HAMAP" id="MF_00409">
    <property type="entry name" value="LpxK"/>
    <property type="match status" value="1"/>
</dbReference>
<proteinExistence type="inferred from homology"/>
<keyword evidence="5 13" id="KW-0444">Lipid biosynthesis</keyword>
<evidence type="ECO:0000256" key="6">
    <source>
        <dbReference type="ARBA" id="ARBA00022556"/>
    </source>
</evidence>
<dbReference type="InterPro" id="IPR027417">
    <property type="entry name" value="P-loop_NTPase"/>
</dbReference>
<organism evidence="14 15">
    <name type="scientific">Nitrospira japonica</name>
    <dbReference type="NCBI Taxonomy" id="1325564"/>
    <lineage>
        <taxon>Bacteria</taxon>
        <taxon>Pseudomonadati</taxon>
        <taxon>Nitrospirota</taxon>
        <taxon>Nitrospiria</taxon>
        <taxon>Nitrospirales</taxon>
        <taxon>Nitrospiraceae</taxon>
        <taxon>Nitrospira</taxon>
    </lineage>
</organism>
<evidence type="ECO:0000256" key="11">
    <source>
        <dbReference type="ARBA" id="ARBA00023098"/>
    </source>
</evidence>
<dbReference type="Proteomes" id="UP000192042">
    <property type="component" value="Chromosome I"/>
</dbReference>
<keyword evidence="6 13" id="KW-0441">Lipid A biosynthesis</keyword>
<dbReference type="CDD" id="cd01983">
    <property type="entry name" value="SIMIBI"/>
    <property type="match status" value="1"/>
</dbReference>
<dbReference type="GO" id="GO:0009029">
    <property type="term" value="F:lipid-A 4'-kinase activity"/>
    <property type="evidence" value="ECO:0007669"/>
    <property type="project" value="UniProtKB-UniRule"/>
</dbReference>
<dbReference type="AlphaFoldDB" id="A0A1W1HZM8"/>
<comment type="similarity">
    <text evidence="13">Belongs to the LpxK family.</text>
</comment>
<evidence type="ECO:0000256" key="13">
    <source>
        <dbReference type="HAMAP-Rule" id="MF_00409"/>
    </source>
</evidence>
<evidence type="ECO:0000256" key="3">
    <source>
        <dbReference type="ARBA" id="ARBA00012071"/>
    </source>
</evidence>
<evidence type="ECO:0000256" key="5">
    <source>
        <dbReference type="ARBA" id="ARBA00022516"/>
    </source>
</evidence>
<gene>
    <name evidence="13 14" type="primary">lpxK</name>
    <name evidence="14" type="ORF">NSJP_0010</name>
</gene>
<dbReference type="GO" id="GO:0005886">
    <property type="term" value="C:plasma membrane"/>
    <property type="evidence" value="ECO:0007669"/>
    <property type="project" value="TreeGrafter"/>
</dbReference>
<dbReference type="UniPathway" id="UPA00359">
    <property type="reaction ID" value="UER00482"/>
</dbReference>
<dbReference type="PANTHER" id="PTHR42724:SF1">
    <property type="entry name" value="TETRAACYLDISACCHARIDE 4'-KINASE, MITOCHONDRIAL-RELATED"/>
    <property type="match status" value="1"/>
</dbReference>
<comment type="pathway">
    <text evidence="2 13">Glycolipid biosynthesis; lipid IV(A) biosynthesis; lipid IV(A) from (3R)-3-hydroxytetradecanoyl-[acyl-carrier-protein] and UDP-N-acetyl-alpha-D-glucosamine: step 6/6.</text>
</comment>
<keyword evidence="15" id="KW-1185">Reference proteome</keyword>
<comment type="function">
    <text evidence="1 13">Transfers the gamma-phosphate of ATP to the 4'-position of a tetraacyldisaccharide 1-phosphate intermediate (termed DS-1-P) to form tetraacyldisaccharide 1,4'-bis-phosphate (lipid IVA).</text>
</comment>
<evidence type="ECO:0000256" key="1">
    <source>
        <dbReference type="ARBA" id="ARBA00002274"/>
    </source>
</evidence>
<reference evidence="14 15" key="1">
    <citation type="submission" date="2017-03" db="EMBL/GenBank/DDBJ databases">
        <authorList>
            <person name="Afonso C.L."/>
            <person name="Miller P.J."/>
            <person name="Scott M.A."/>
            <person name="Spackman E."/>
            <person name="Goraichik I."/>
            <person name="Dimitrov K.M."/>
            <person name="Suarez D.L."/>
            <person name="Swayne D.E."/>
        </authorList>
    </citation>
    <scope>NUCLEOTIDE SEQUENCE [LARGE SCALE GENOMIC DNA]</scope>
    <source>
        <strain evidence="14">Genome sequencing of Nitrospira japonica strain NJ11</strain>
    </source>
</reference>
<name>A0A1W1HZM8_9BACT</name>
<keyword evidence="9 13" id="KW-0418">Kinase</keyword>
<evidence type="ECO:0000313" key="14">
    <source>
        <dbReference type="EMBL" id="SLM46182.1"/>
    </source>
</evidence>
<keyword evidence="7 13" id="KW-0808">Transferase</keyword>
<protein>
    <recommendedName>
        <fullName evidence="4 13">Tetraacyldisaccharide 4'-kinase</fullName>
        <ecNumber evidence="3 13">2.7.1.130</ecNumber>
    </recommendedName>
    <alternativeName>
        <fullName evidence="12 13">Lipid A 4'-kinase</fullName>
    </alternativeName>
</protein>
<dbReference type="GO" id="GO:0009244">
    <property type="term" value="P:lipopolysaccharide core region biosynthetic process"/>
    <property type="evidence" value="ECO:0007669"/>
    <property type="project" value="TreeGrafter"/>
</dbReference>
<comment type="catalytic activity">
    <reaction evidence="13">
        <text>a lipid A disaccharide + ATP = a lipid IVA + ADP + H(+)</text>
        <dbReference type="Rhea" id="RHEA:67840"/>
        <dbReference type="ChEBI" id="CHEBI:15378"/>
        <dbReference type="ChEBI" id="CHEBI:30616"/>
        <dbReference type="ChEBI" id="CHEBI:176343"/>
        <dbReference type="ChEBI" id="CHEBI:176425"/>
        <dbReference type="ChEBI" id="CHEBI:456216"/>
        <dbReference type="EC" id="2.7.1.130"/>
    </reaction>
</comment>